<dbReference type="Pfam" id="PF03109">
    <property type="entry name" value="ABC1"/>
    <property type="match status" value="1"/>
</dbReference>
<reference evidence="2 3" key="1">
    <citation type="submission" date="2015-07" db="EMBL/GenBank/DDBJ databases">
        <title>The genome of Pseudoloma neurophilia, a relevant intracellular parasite of the zebrafish.</title>
        <authorList>
            <person name="Ndikumana S."/>
            <person name="Pelin A."/>
            <person name="Sanders J."/>
            <person name="Corradi N."/>
        </authorList>
    </citation>
    <scope>NUCLEOTIDE SEQUENCE [LARGE SCALE GENOMIC DNA]</scope>
    <source>
        <strain evidence="2 3">MK1</strain>
    </source>
</reference>
<evidence type="ECO:0000259" key="1">
    <source>
        <dbReference type="PROSITE" id="PS50011"/>
    </source>
</evidence>
<dbReference type="PANTHER" id="PTHR45890">
    <property type="entry name" value="AARF DOMAIN CONTAINING KINASE 2 (PREDICTED)"/>
    <property type="match status" value="1"/>
</dbReference>
<dbReference type="InterPro" id="IPR004147">
    <property type="entry name" value="ABC1_dom"/>
</dbReference>
<evidence type="ECO:0000313" key="2">
    <source>
        <dbReference type="EMBL" id="KRH93448.1"/>
    </source>
</evidence>
<proteinExistence type="predicted"/>
<dbReference type="OrthoDB" id="1290869at2759"/>
<dbReference type="VEuPathDB" id="MicrosporidiaDB:M153_8730001424"/>
<sequence length="475" mass="55184">MFENFLKTPSYEKPHFKAFFMKESPVSLAAQLSRAMRLSIHSILPVMSSILPKSIHKKIVYGYFTQNGYVLMKIGQWLASRPDIVPFYICEALSKLHADAPRHTFPETIKILQNDQFNLKNLQFESLEPVGSGSIAQVYKLRAKKSKQNDFLSQLRFNFGISNSEDKKQYALKVIHPMIKEEVFTDMQILTTACNMLSKLPFFNCFDLQNQIKNFKREILKQINFNHEIINMRLFRHLNKYDSEILIPKPVKATENVLLIEYMPGKNLQEIVSIQNKSNSSEKNKILAQKMCSHFLKSVFHDRFLHTDLHPGNLSFINNQKVIIYDFGLAKYLTQNEYDNFLDLIIASFLRKSPKEISSLLVKRLADNKNVKLAEFIEQSSGPIEKIVNIVKDGAESPEILRNEINQFISVCNKNKVKFDHKYNNVFMSGICLDGILKKLDPECTFYRSIWRQILVHSSVFKIISIYCREVFKNL</sequence>
<dbReference type="InterPro" id="IPR052402">
    <property type="entry name" value="ADCK_kinase"/>
</dbReference>
<accession>A0A0R0LW77</accession>
<dbReference type="InterPro" id="IPR000719">
    <property type="entry name" value="Prot_kinase_dom"/>
</dbReference>
<gene>
    <name evidence="2" type="ORF">M153_8730001424</name>
</gene>
<dbReference type="PROSITE" id="PS50011">
    <property type="entry name" value="PROTEIN_KINASE_DOM"/>
    <property type="match status" value="1"/>
</dbReference>
<dbReference type="EMBL" id="LGUB01000333">
    <property type="protein sequence ID" value="KRH93448.1"/>
    <property type="molecule type" value="Genomic_DNA"/>
</dbReference>
<dbReference type="InterPro" id="IPR011009">
    <property type="entry name" value="Kinase-like_dom_sf"/>
</dbReference>
<evidence type="ECO:0000313" key="3">
    <source>
        <dbReference type="Proteomes" id="UP000051530"/>
    </source>
</evidence>
<feature type="domain" description="Protein kinase" evidence="1">
    <location>
        <begin position="124"/>
        <end position="475"/>
    </location>
</feature>
<dbReference type="Gene3D" id="1.10.510.10">
    <property type="entry name" value="Transferase(Phosphotransferase) domain 1"/>
    <property type="match status" value="1"/>
</dbReference>
<dbReference type="Proteomes" id="UP000051530">
    <property type="component" value="Unassembled WGS sequence"/>
</dbReference>
<keyword evidence="2" id="KW-0418">Kinase</keyword>
<dbReference type="SUPFAM" id="SSF56112">
    <property type="entry name" value="Protein kinase-like (PK-like)"/>
    <property type="match status" value="1"/>
</dbReference>
<keyword evidence="3" id="KW-1185">Reference proteome</keyword>
<dbReference type="GO" id="GO:0004672">
    <property type="term" value="F:protein kinase activity"/>
    <property type="evidence" value="ECO:0007669"/>
    <property type="project" value="InterPro"/>
</dbReference>
<name>A0A0R0LW77_9MICR</name>
<feature type="non-terminal residue" evidence="2">
    <location>
        <position position="475"/>
    </location>
</feature>
<protein>
    <submittedName>
        <fullName evidence="2">Atypical/ABC1/ABC1-C protein kinase</fullName>
    </submittedName>
</protein>
<organism evidence="2 3">
    <name type="scientific">Pseudoloma neurophilia</name>
    <dbReference type="NCBI Taxonomy" id="146866"/>
    <lineage>
        <taxon>Eukaryota</taxon>
        <taxon>Fungi</taxon>
        <taxon>Fungi incertae sedis</taxon>
        <taxon>Microsporidia</taxon>
        <taxon>Pseudoloma</taxon>
    </lineage>
</organism>
<comment type="caution">
    <text evidence="2">The sequence shown here is derived from an EMBL/GenBank/DDBJ whole genome shotgun (WGS) entry which is preliminary data.</text>
</comment>
<dbReference type="PANTHER" id="PTHR45890:SF1">
    <property type="entry name" value="AARF DOMAIN CONTAINING KINASE 2"/>
    <property type="match status" value="1"/>
</dbReference>
<dbReference type="GO" id="GO:0005524">
    <property type="term" value="F:ATP binding"/>
    <property type="evidence" value="ECO:0007669"/>
    <property type="project" value="InterPro"/>
</dbReference>
<dbReference type="SMART" id="SM00220">
    <property type="entry name" value="S_TKc"/>
    <property type="match status" value="1"/>
</dbReference>
<dbReference type="AlphaFoldDB" id="A0A0R0LW77"/>
<keyword evidence="2" id="KW-0808">Transferase</keyword>